<feature type="transmembrane region" description="Helical" evidence="5">
    <location>
        <begin position="7"/>
        <end position="27"/>
    </location>
</feature>
<dbReference type="GO" id="GO:0003824">
    <property type="term" value="F:catalytic activity"/>
    <property type="evidence" value="ECO:0007669"/>
    <property type="project" value="UniProtKB-ARBA"/>
</dbReference>
<dbReference type="Gene3D" id="3.20.20.450">
    <property type="entry name" value="EAL domain"/>
    <property type="match status" value="1"/>
</dbReference>
<dbReference type="InterPro" id="IPR006189">
    <property type="entry name" value="CHASE_dom"/>
</dbReference>
<feature type="domain" description="GGDEF" evidence="8">
    <location>
        <begin position="358"/>
        <end position="518"/>
    </location>
</feature>
<evidence type="ECO:0000256" key="5">
    <source>
        <dbReference type="SAM" id="Phobius"/>
    </source>
</evidence>
<gene>
    <name evidence="9" type="ORF">MNBD_GAMMA08-1878</name>
</gene>
<dbReference type="NCBIfam" id="TIGR00254">
    <property type="entry name" value="GGDEF"/>
    <property type="match status" value="2"/>
</dbReference>
<evidence type="ECO:0000256" key="1">
    <source>
        <dbReference type="ARBA" id="ARBA00004370"/>
    </source>
</evidence>
<dbReference type="SMART" id="SM00052">
    <property type="entry name" value="EAL"/>
    <property type="match status" value="1"/>
</dbReference>
<keyword evidence="3 5" id="KW-1133">Transmembrane helix</keyword>
<dbReference type="CDD" id="cd01949">
    <property type="entry name" value="GGDEF"/>
    <property type="match status" value="1"/>
</dbReference>
<dbReference type="InterPro" id="IPR043128">
    <property type="entry name" value="Rev_trsase/Diguanyl_cyclase"/>
</dbReference>
<dbReference type="SMART" id="SM01079">
    <property type="entry name" value="CHASE"/>
    <property type="match status" value="1"/>
</dbReference>
<keyword evidence="4 5" id="KW-0472">Membrane</keyword>
<dbReference type="InterPro" id="IPR042240">
    <property type="entry name" value="CHASE_sf"/>
</dbReference>
<sequence>MRFKENLIFIFGFIVFTSIPIGSSLFLDYQKLIAEFKKDISTVNRKFTQQISSIETVLISLTGLHHASENLNQAELSSFSEEMLKAYPFIDVIVGVEKVMSAEIKSFEKGMQKQGYVGLKIKTLNTKNSQAADNYYFPINFVEPMTPMSASLLGLDIGSLAGMQQVIEFAERTGEVAASSIKSSDYFKTPSILMFKAIYFGRYPPQTKAQRSLMSNGLVALKIDVNHFIEYMDLPDLRLKGYLENVTNNKNSSNVGEFDFYFGIFVFSETLNMYKKNYKLTLNREISFYELNKHQALILWLTSMIVFSLLLSFFKKRRESEDKIRYLAYYDSLTRLPNRESFKEKLQVALDDAQKNATSGAVLFMDIDEFKRINDTLGHDVGDELLKQLSARLTSLMRQTDAISLGAMHTPEEAANESIKVRKLKESDIVTRLGGDEFTVLLTDVKDVNSTGVIANRILQRISQSFNLDGHEVFVTSSIGIAMFPEDGNDVDELLKHADTAMYHAKEMGKNNFQFYMENMSSKIEHRLKLEGKLHQAIVKNELQLFYQPQIDSTTNEIVAAEALIRWNQSELGMILPDDFIPLAEETGQIFKIGEWVINEACRQNKKWQEAGYLPIRVAVNLSCMQFVQDGLAEFINKALDESGLEPCYLELEITESIMMRNIDQTISLIKKFTDMNIGVSVDDFGTGYSSLSYLKKFPLDSLKIDKSFVMDIPNDKDDMMITSAILSMAKSLNLQVIAEGVENQQQVDFLKQHKCDLMQGYYFSRPIPADAFESFLIKQSKKRVV</sequence>
<dbReference type="CDD" id="cd01948">
    <property type="entry name" value="EAL"/>
    <property type="match status" value="1"/>
</dbReference>
<dbReference type="InterPro" id="IPR052155">
    <property type="entry name" value="Biofilm_reg_signaling"/>
</dbReference>
<dbReference type="AlphaFoldDB" id="A0A3B0XIP1"/>
<dbReference type="PANTHER" id="PTHR44757:SF2">
    <property type="entry name" value="BIOFILM ARCHITECTURE MAINTENANCE PROTEIN MBAA"/>
    <property type="match status" value="1"/>
</dbReference>
<dbReference type="InterPro" id="IPR029787">
    <property type="entry name" value="Nucleotide_cyclase"/>
</dbReference>
<evidence type="ECO:0000313" key="9">
    <source>
        <dbReference type="EMBL" id="VAW61569.1"/>
    </source>
</evidence>
<comment type="subcellular location">
    <subcellularLocation>
        <location evidence="1">Membrane</location>
    </subcellularLocation>
</comment>
<feature type="domain" description="CHASE" evidence="6">
    <location>
        <begin position="67"/>
        <end position="237"/>
    </location>
</feature>
<keyword evidence="2 5" id="KW-0812">Transmembrane</keyword>
<dbReference type="SUPFAM" id="SSF55073">
    <property type="entry name" value="Nucleotide cyclase"/>
    <property type="match status" value="2"/>
</dbReference>
<dbReference type="GO" id="GO:0016020">
    <property type="term" value="C:membrane"/>
    <property type="evidence" value="ECO:0007669"/>
    <property type="project" value="UniProtKB-SubCell"/>
</dbReference>
<dbReference type="InterPro" id="IPR001633">
    <property type="entry name" value="EAL_dom"/>
</dbReference>
<dbReference type="InterPro" id="IPR035919">
    <property type="entry name" value="EAL_sf"/>
</dbReference>
<dbReference type="Pfam" id="PF03924">
    <property type="entry name" value="CHASE"/>
    <property type="match status" value="1"/>
</dbReference>
<protein>
    <submittedName>
        <fullName evidence="9">Diguanylate cyclase/phosphodiesterase (GGDEF &amp; EAL domains) with PAS/PAC sensor(S)</fullName>
    </submittedName>
</protein>
<dbReference type="Pfam" id="PF00990">
    <property type="entry name" value="GGDEF"/>
    <property type="match status" value="2"/>
</dbReference>
<evidence type="ECO:0000259" key="7">
    <source>
        <dbReference type="PROSITE" id="PS50883"/>
    </source>
</evidence>
<dbReference type="PROSITE" id="PS50887">
    <property type="entry name" value="GGDEF"/>
    <property type="match status" value="1"/>
</dbReference>
<dbReference type="EMBL" id="UOFH01000188">
    <property type="protein sequence ID" value="VAW61569.1"/>
    <property type="molecule type" value="Genomic_DNA"/>
</dbReference>
<dbReference type="FunFam" id="3.20.20.450:FF:000001">
    <property type="entry name" value="Cyclic di-GMP phosphodiesterase yahA"/>
    <property type="match status" value="1"/>
</dbReference>
<dbReference type="Gene3D" id="3.30.70.270">
    <property type="match status" value="1"/>
</dbReference>
<evidence type="ECO:0000256" key="4">
    <source>
        <dbReference type="ARBA" id="ARBA00023136"/>
    </source>
</evidence>
<dbReference type="SUPFAM" id="SSF141868">
    <property type="entry name" value="EAL domain-like"/>
    <property type="match status" value="1"/>
</dbReference>
<dbReference type="SMART" id="SM00267">
    <property type="entry name" value="GGDEF"/>
    <property type="match status" value="1"/>
</dbReference>
<feature type="domain" description="EAL" evidence="7">
    <location>
        <begin position="527"/>
        <end position="781"/>
    </location>
</feature>
<dbReference type="PROSITE" id="PS50883">
    <property type="entry name" value="EAL"/>
    <property type="match status" value="1"/>
</dbReference>
<accession>A0A3B0XIP1</accession>
<dbReference type="Gene3D" id="3.30.450.350">
    <property type="entry name" value="CHASE domain"/>
    <property type="match status" value="1"/>
</dbReference>
<dbReference type="Pfam" id="PF00563">
    <property type="entry name" value="EAL"/>
    <property type="match status" value="1"/>
</dbReference>
<evidence type="ECO:0000259" key="8">
    <source>
        <dbReference type="PROSITE" id="PS50887"/>
    </source>
</evidence>
<dbReference type="PROSITE" id="PS50839">
    <property type="entry name" value="CHASE"/>
    <property type="match status" value="1"/>
</dbReference>
<dbReference type="PANTHER" id="PTHR44757">
    <property type="entry name" value="DIGUANYLATE CYCLASE DGCP"/>
    <property type="match status" value="1"/>
</dbReference>
<name>A0A3B0XIP1_9ZZZZ</name>
<reference evidence="9" key="1">
    <citation type="submission" date="2018-06" db="EMBL/GenBank/DDBJ databases">
        <authorList>
            <person name="Zhirakovskaya E."/>
        </authorList>
    </citation>
    <scope>NUCLEOTIDE SEQUENCE</scope>
</reference>
<dbReference type="GO" id="GO:0007165">
    <property type="term" value="P:signal transduction"/>
    <property type="evidence" value="ECO:0007669"/>
    <property type="project" value="UniProtKB-ARBA"/>
</dbReference>
<proteinExistence type="predicted"/>
<dbReference type="InterPro" id="IPR000160">
    <property type="entry name" value="GGDEF_dom"/>
</dbReference>
<evidence type="ECO:0000259" key="6">
    <source>
        <dbReference type="PROSITE" id="PS50839"/>
    </source>
</evidence>
<evidence type="ECO:0000256" key="3">
    <source>
        <dbReference type="ARBA" id="ARBA00022989"/>
    </source>
</evidence>
<organism evidence="9">
    <name type="scientific">hydrothermal vent metagenome</name>
    <dbReference type="NCBI Taxonomy" id="652676"/>
    <lineage>
        <taxon>unclassified sequences</taxon>
        <taxon>metagenomes</taxon>
        <taxon>ecological metagenomes</taxon>
    </lineage>
</organism>
<evidence type="ECO:0000256" key="2">
    <source>
        <dbReference type="ARBA" id="ARBA00022692"/>
    </source>
</evidence>